<gene>
    <name evidence="1" type="ORF">LPTSP1_12440</name>
</gene>
<evidence type="ECO:0000313" key="2">
    <source>
        <dbReference type="Proteomes" id="UP000245076"/>
    </source>
</evidence>
<dbReference type="AlphaFoldDB" id="A0A2P2D0S9"/>
<name>A0A2P2D0S9_9LEPT</name>
<dbReference type="EMBL" id="BFAY01000007">
    <property type="protein sequence ID" value="GBF38254.1"/>
    <property type="molecule type" value="Genomic_DNA"/>
</dbReference>
<sequence>MHGIILREKRENQNPTFRTKLISDFVMSRSEGNSYLLDLNLNSRYGNDHIGKAVSGLSELDLRPDARVLIRYSSFVQPSKEASWFLFFITLGVYPLVETCTGTGTFDFIDKKTGQVVLSKNIKITGVKTFGWFPLLASPVAEIGREVHTGSSFALDKYNLKISPILAKELGSYLSNIDQKDIQKYFHSTETFPLPAIHIGKINGEFVNEIRSAFTEELTKSGFTIITRDPENLKKIVDLQTMENTGLVENPLSIGKLASLRYSLNVDSKIDENYIHLNINVEDLQSGKIIWTDKRKDYYSSRYREGLLSDLAEMSNAAVSSLKLKLLTGKN</sequence>
<reference evidence="1 2" key="1">
    <citation type="submission" date="2018-02" db="EMBL/GenBank/DDBJ databases">
        <title>Novel Leptospira species isolated from soil and water in Japan.</title>
        <authorList>
            <person name="Nakao R."/>
            <person name="Masuzawa T."/>
        </authorList>
    </citation>
    <scope>NUCLEOTIDE SEQUENCE [LARGE SCALE GENOMIC DNA]</scope>
    <source>
        <strain evidence="1 2">E8</strain>
    </source>
</reference>
<evidence type="ECO:0000313" key="1">
    <source>
        <dbReference type="EMBL" id="GBF38254.1"/>
    </source>
</evidence>
<dbReference type="Proteomes" id="UP000245076">
    <property type="component" value="Unassembled WGS sequence"/>
</dbReference>
<dbReference type="Gene3D" id="3.40.50.10610">
    <property type="entry name" value="ABC-type transport auxiliary lipoprotein component"/>
    <property type="match status" value="1"/>
</dbReference>
<protein>
    <recommendedName>
        <fullName evidence="3">Lipoprotein</fullName>
    </recommendedName>
</protein>
<organism evidence="1 2">
    <name type="scientific">Leptospira johnsonii</name>
    <dbReference type="NCBI Taxonomy" id="1917820"/>
    <lineage>
        <taxon>Bacteria</taxon>
        <taxon>Pseudomonadati</taxon>
        <taxon>Spirochaetota</taxon>
        <taxon>Spirochaetia</taxon>
        <taxon>Leptospirales</taxon>
        <taxon>Leptospiraceae</taxon>
        <taxon>Leptospira</taxon>
    </lineage>
</organism>
<comment type="caution">
    <text evidence="1">The sequence shown here is derived from an EMBL/GenBank/DDBJ whole genome shotgun (WGS) entry which is preliminary data.</text>
</comment>
<evidence type="ECO:0008006" key="3">
    <source>
        <dbReference type="Google" id="ProtNLM"/>
    </source>
</evidence>
<proteinExistence type="predicted"/>
<accession>A0A2P2D0S9</accession>
<keyword evidence="2" id="KW-1185">Reference proteome</keyword>